<keyword evidence="1" id="KW-1133">Transmembrane helix</keyword>
<evidence type="ECO:0000313" key="2">
    <source>
        <dbReference type="EMBL" id="GAT35173.1"/>
    </source>
</evidence>
<dbReference type="RefSeq" id="WP_075081008.1">
    <property type="nucleotide sequence ID" value="NZ_BDCO01000003.1"/>
</dbReference>
<dbReference type="AlphaFoldDB" id="A0A146GDD8"/>
<keyword evidence="1" id="KW-0472">Membrane</keyword>
<evidence type="ECO:0000256" key="1">
    <source>
        <dbReference type="SAM" id="Phobius"/>
    </source>
</evidence>
<dbReference type="EMBL" id="BDCO01000003">
    <property type="protein sequence ID" value="GAT35173.1"/>
    <property type="molecule type" value="Genomic_DNA"/>
</dbReference>
<dbReference type="Proteomes" id="UP000076023">
    <property type="component" value="Unassembled WGS sequence"/>
</dbReference>
<gene>
    <name evidence="2" type="ORF">TSACC_3237</name>
</gene>
<name>A0A146GDD8_TERSA</name>
<sequence>MSTPPNRSQDEVSTSDWFWTLLILSIPVLNLIMAVYWALSSHTKPSKKNFFLASFLWVFVLLGLALVAAFFQYAVKA</sequence>
<feature type="transmembrane region" description="Helical" evidence="1">
    <location>
        <begin position="51"/>
        <end position="75"/>
    </location>
</feature>
<dbReference type="OrthoDB" id="2943819at2"/>
<dbReference type="InParanoid" id="A0A146GDD8"/>
<organism evidence="2 3">
    <name type="scientific">Terrimicrobium sacchariphilum</name>
    <dbReference type="NCBI Taxonomy" id="690879"/>
    <lineage>
        <taxon>Bacteria</taxon>
        <taxon>Pseudomonadati</taxon>
        <taxon>Verrucomicrobiota</taxon>
        <taxon>Terrimicrobiia</taxon>
        <taxon>Terrimicrobiales</taxon>
        <taxon>Terrimicrobiaceae</taxon>
        <taxon>Terrimicrobium</taxon>
    </lineage>
</organism>
<keyword evidence="3" id="KW-1185">Reference proteome</keyword>
<evidence type="ECO:0000313" key="3">
    <source>
        <dbReference type="Proteomes" id="UP000076023"/>
    </source>
</evidence>
<feature type="transmembrane region" description="Helical" evidence="1">
    <location>
        <begin position="17"/>
        <end position="39"/>
    </location>
</feature>
<protein>
    <submittedName>
        <fullName evidence="2">Uncharacterized protein</fullName>
    </submittedName>
</protein>
<accession>A0A146GDD8</accession>
<keyword evidence="1" id="KW-0812">Transmembrane</keyword>
<comment type="caution">
    <text evidence="2">The sequence shown here is derived from an EMBL/GenBank/DDBJ whole genome shotgun (WGS) entry which is preliminary data.</text>
</comment>
<reference evidence="3" key="1">
    <citation type="journal article" date="2017" name="Genome Announc.">
        <title>Draft Genome Sequence of Terrimicrobium sacchariphilum NM-5T, a Facultative Anaerobic Soil Bacterium of the Class Spartobacteria.</title>
        <authorList>
            <person name="Qiu Y.L."/>
            <person name="Tourlousse D.M."/>
            <person name="Matsuura N."/>
            <person name="Ohashi A."/>
            <person name="Sekiguchi Y."/>
        </authorList>
    </citation>
    <scope>NUCLEOTIDE SEQUENCE [LARGE SCALE GENOMIC DNA]</scope>
    <source>
        <strain evidence="3">NM-5</strain>
    </source>
</reference>
<proteinExistence type="predicted"/>